<dbReference type="InterPro" id="IPR006597">
    <property type="entry name" value="Sel1-like"/>
</dbReference>
<comment type="caution">
    <text evidence="1">The sequence shown here is derived from an EMBL/GenBank/DDBJ whole genome shotgun (WGS) entry which is preliminary data.</text>
</comment>
<evidence type="ECO:0000313" key="3">
    <source>
        <dbReference type="Proteomes" id="UP001144397"/>
    </source>
</evidence>
<protein>
    <submittedName>
        <fullName evidence="2">TPR repeat protein</fullName>
    </submittedName>
</protein>
<dbReference type="RefSeq" id="WP_281808971.1">
    <property type="nucleotide sequence ID" value="NZ_BSDO01000006.1"/>
</dbReference>
<evidence type="ECO:0000313" key="1">
    <source>
        <dbReference type="EMBL" id="GLI24174.1"/>
    </source>
</evidence>
<dbReference type="EMBL" id="JAVDPY010000007">
    <property type="protein sequence ID" value="MDR6335275.1"/>
    <property type="molecule type" value="Genomic_DNA"/>
</dbReference>
<dbReference type="AlphaFoldDB" id="A0A9W6CRS1"/>
<accession>A0A9W6CRS1</accession>
<organism evidence="1 3">
    <name type="scientific">Xanthobacter flavus</name>
    <dbReference type="NCBI Taxonomy" id="281"/>
    <lineage>
        <taxon>Bacteria</taxon>
        <taxon>Pseudomonadati</taxon>
        <taxon>Pseudomonadota</taxon>
        <taxon>Alphaproteobacteria</taxon>
        <taxon>Hyphomicrobiales</taxon>
        <taxon>Xanthobacteraceae</taxon>
        <taxon>Xanthobacter</taxon>
    </lineage>
</organism>
<evidence type="ECO:0000313" key="4">
    <source>
        <dbReference type="Proteomes" id="UP001245370"/>
    </source>
</evidence>
<dbReference type="Proteomes" id="UP001144397">
    <property type="component" value="Unassembled WGS sequence"/>
</dbReference>
<dbReference type="InterPro" id="IPR050767">
    <property type="entry name" value="Sel1_AlgK"/>
</dbReference>
<dbReference type="PANTHER" id="PTHR11102:SF160">
    <property type="entry name" value="ERAD-ASSOCIATED E3 UBIQUITIN-PROTEIN LIGASE COMPONENT HRD3"/>
    <property type="match status" value="1"/>
</dbReference>
<dbReference type="SUPFAM" id="SSF81901">
    <property type="entry name" value="HCP-like"/>
    <property type="match status" value="1"/>
</dbReference>
<dbReference type="Proteomes" id="UP001245370">
    <property type="component" value="Unassembled WGS sequence"/>
</dbReference>
<reference evidence="1" key="1">
    <citation type="submission" date="2022-12" db="EMBL/GenBank/DDBJ databases">
        <title>Reference genome sequencing for broad-spectrum identification of bacterial and archaeal isolates by mass spectrometry.</title>
        <authorList>
            <person name="Sekiguchi Y."/>
            <person name="Tourlousse D.M."/>
        </authorList>
    </citation>
    <scope>NUCLEOTIDE SEQUENCE</scope>
    <source>
        <strain evidence="1">301</strain>
    </source>
</reference>
<dbReference type="PANTHER" id="PTHR11102">
    <property type="entry name" value="SEL-1-LIKE PROTEIN"/>
    <property type="match status" value="1"/>
</dbReference>
<dbReference type="GeneID" id="95764624"/>
<dbReference type="InterPro" id="IPR011990">
    <property type="entry name" value="TPR-like_helical_dom_sf"/>
</dbReference>
<dbReference type="EMBL" id="BSDO01000006">
    <property type="protein sequence ID" value="GLI24174.1"/>
    <property type="molecule type" value="Genomic_DNA"/>
</dbReference>
<name>A0A9W6CRS1_XANFL</name>
<dbReference type="Pfam" id="PF08238">
    <property type="entry name" value="Sel1"/>
    <property type="match status" value="2"/>
</dbReference>
<dbReference type="Gene3D" id="1.25.40.10">
    <property type="entry name" value="Tetratricopeptide repeat domain"/>
    <property type="match status" value="1"/>
</dbReference>
<evidence type="ECO:0000313" key="2">
    <source>
        <dbReference type="EMBL" id="MDR6335275.1"/>
    </source>
</evidence>
<sequence length="198" mass="21360">MRPEETPPSFLSITRRAAGALALMLALVFALTGQALAGGKDGTQSRAYAAYAKGDYVTAAALLIPLAWQGDAKAQGMVGYLYENGKGVPQDFVVAAQWYGCAAEQGDPTAQYLLGLAYDKGRGVPIDVVLSQKWLILAAARAGKQERDTFTRIRDAVATKMSRAQIAAAQEQAILWMPAPPYVPQPLWLNRPRSFTPF</sequence>
<reference evidence="2 4" key="2">
    <citation type="submission" date="2023-07" db="EMBL/GenBank/DDBJ databases">
        <title>Genomic Encyclopedia of Type Strains, Phase IV (KMG-IV): sequencing the most valuable type-strain genomes for metagenomic binning, comparative biology and taxonomic classification.</title>
        <authorList>
            <person name="Goeker M."/>
        </authorList>
    </citation>
    <scope>NUCLEOTIDE SEQUENCE [LARGE SCALE GENOMIC DNA]</scope>
    <source>
        <strain evidence="2 4">DSM 338</strain>
    </source>
</reference>
<dbReference type="SMART" id="SM00671">
    <property type="entry name" value="SEL1"/>
    <property type="match status" value="2"/>
</dbReference>
<keyword evidence="4" id="KW-1185">Reference proteome</keyword>
<gene>
    <name evidence="2" type="ORF">GGQ86_003770</name>
    <name evidence="1" type="ORF">XFLAVUS301_38480</name>
</gene>
<proteinExistence type="predicted"/>